<keyword evidence="5" id="KW-1133">Transmembrane helix</keyword>
<evidence type="ECO:0000259" key="7">
    <source>
        <dbReference type="PROSITE" id="PS51352"/>
    </source>
</evidence>
<dbReference type="InterPro" id="IPR003782">
    <property type="entry name" value="SCO1/SenC"/>
</dbReference>
<dbReference type="InterPro" id="IPR036249">
    <property type="entry name" value="Thioredoxin-like_sf"/>
</dbReference>
<evidence type="ECO:0000313" key="9">
    <source>
        <dbReference type="Proteomes" id="UP000036955"/>
    </source>
</evidence>
<sequence length="266" mass="29237">MNRERISLVLALLWLMAVQHSAAQAFDPFSAAGIDTAQVGQRLALDTRFTDQHGRSVRLGDLLGGQPTLLVPLYYRCPNVCGAALSTLFNQLANQPYRLGRDFQVIAFSFDPREDSHAAREELAKLSQHWPSLAAEPGLYLLTGDAAAGQALARSLGFGYRFDELQQQYAHSSAVAVLTGDGRLSRWLYGLGYQASDVRLALTEAGQGKLGAFKEQLLLLCYHYDPQSGTYSSRIIVLLQVAGMATVLVLGLFIVLALRRDRQRQP</sequence>
<dbReference type="Proteomes" id="UP000036955">
    <property type="component" value="Unassembled WGS sequence"/>
</dbReference>
<dbReference type="PANTHER" id="PTHR12151:SF8">
    <property type="entry name" value="THIOREDOXIN DOMAIN-CONTAINING PROTEIN"/>
    <property type="match status" value="1"/>
</dbReference>
<feature type="disulfide bond" description="Redox-active" evidence="4">
    <location>
        <begin position="77"/>
        <end position="81"/>
    </location>
</feature>
<feature type="chain" id="PRO_5005556710" evidence="6">
    <location>
        <begin position="26"/>
        <end position="266"/>
    </location>
</feature>
<dbReference type="Pfam" id="PF02630">
    <property type="entry name" value="SCO1-SenC"/>
    <property type="match status" value="1"/>
</dbReference>
<evidence type="ECO:0000256" key="5">
    <source>
        <dbReference type="SAM" id="Phobius"/>
    </source>
</evidence>
<name>A0A0L1MKI2_PSESX</name>
<evidence type="ECO:0000256" key="6">
    <source>
        <dbReference type="SAM" id="SignalP"/>
    </source>
</evidence>
<accession>A0A0L1MKI2</accession>
<evidence type="ECO:0000256" key="4">
    <source>
        <dbReference type="PIRSR" id="PIRSR603782-2"/>
    </source>
</evidence>
<evidence type="ECO:0000256" key="2">
    <source>
        <dbReference type="ARBA" id="ARBA00023008"/>
    </source>
</evidence>
<dbReference type="EMBL" id="LFQK01000009">
    <property type="protein sequence ID" value="KNH28980.1"/>
    <property type="molecule type" value="Genomic_DNA"/>
</dbReference>
<organism evidence="8 9">
    <name type="scientific">Pseudomonas syringae</name>
    <dbReference type="NCBI Taxonomy" id="317"/>
    <lineage>
        <taxon>Bacteria</taxon>
        <taxon>Pseudomonadati</taxon>
        <taxon>Pseudomonadota</taxon>
        <taxon>Gammaproteobacteria</taxon>
        <taxon>Pseudomonadales</taxon>
        <taxon>Pseudomonadaceae</taxon>
        <taxon>Pseudomonas</taxon>
    </lineage>
</organism>
<proteinExistence type="inferred from homology"/>
<comment type="similarity">
    <text evidence="1">Belongs to the SCO1/2 family.</text>
</comment>
<evidence type="ECO:0000313" key="8">
    <source>
        <dbReference type="EMBL" id="KNH28980.1"/>
    </source>
</evidence>
<dbReference type="PATRIC" id="fig|317.197.peg.5943"/>
<keyword evidence="5" id="KW-0812">Transmembrane</keyword>
<keyword evidence="2 3" id="KW-0186">Copper</keyword>
<keyword evidence="5" id="KW-0472">Membrane</keyword>
<evidence type="ECO:0000256" key="3">
    <source>
        <dbReference type="PIRSR" id="PIRSR603782-1"/>
    </source>
</evidence>
<dbReference type="SUPFAM" id="SSF52833">
    <property type="entry name" value="Thioredoxin-like"/>
    <property type="match status" value="1"/>
</dbReference>
<dbReference type="PROSITE" id="PS51352">
    <property type="entry name" value="THIOREDOXIN_2"/>
    <property type="match status" value="1"/>
</dbReference>
<protein>
    <submittedName>
        <fullName evidence="8">Electron transporter SenC</fullName>
    </submittedName>
</protein>
<dbReference type="GO" id="GO:0046872">
    <property type="term" value="F:metal ion binding"/>
    <property type="evidence" value="ECO:0007669"/>
    <property type="project" value="UniProtKB-KW"/>
</dbReference>
<feature type="binding site" evidence="3">
    <location>
        <position position="77"/>
    </location>
    <ligand>
        <name>Cu cation</name>
        <dbReference type="ChEBI" id="CHEBI:23378"/>
    </ligand>
</feature>
<dbReference type="AlphaFoldDB" id="A0A0L1MKI2"/>
<feature type="domain" description="Thioredoxin" evidence="7">
    <location>
        <begin position="37"/>
        <end position="174"/>
    </location>
</feature>
<gene>
    <name evidence="8" type="ORF">ACS77_05405</name>
</gene>
<dbReference type="InterPro" id="IPR013766">
    <property type="entry name" value="Thioredoxin_domain"/>
</dbReference>
<feature type="signal peptide" evidence="6">
    <location>
        <begin position="1"/>
        <end position="25"/>
    </location>
</feature>
<keyword evidence="6" id="KW-0732">Signal</keyword>
<comment type="caution">
    <text evidence="8">The sequence shown here is derived from an EMBL/GenBank/DDBJ whole genome shotgun (WGS) entry which is preliminary data.</text>
</comment>
<keyword evidence="3" id="KW-0479">Metal-binding</keyword>
<dbReference type="CDD" id="cd02968">
    <property type="entry name" value="SCO"/>
    <property type="match status" value="1"/>
</dbReference>
<evidence type="ECO:0000256" key="1">
    <source>
        <dbReference type="ARBA" id="ARBA00010996"/>
    </source>
</evidence>
<reference evidence="8 9" key="1">
    <citation type="submission" date="2015-06" db="EMBL/GenBank/DDBJ databases">
        <authorList>
            <person name="Hoefler B.C."/>
            <person name="Straight P.D."/>
        </authorList>
    </citation>
    <scope>NUCLEOTIDE SEQUENCE [LARGE SCALE GENOMIC DNA]</scope>
    <source>
        <strain evidence="8 9">Riq4</strain>
    </source>
</reference>
<keyword evidence="4" id="KW-1015">Disulfide bond</keyword>
<dbReference type="OrthoDB" id="9786756at2"/>
<feature type="transmembrane region" description="Helical" evidence="5">
    <location>
        <begin position="235"/>
        <end position="258"/>
    </location>
</feature>
<dbReference type="PANTHER" id="PTHR12151">
    <property type="entry name" value="ELECTRON TRANSPORT PROTIN SCO1/SENC FAMILY MEMBER"/>
    <property type="match status" value="1"/>
</dbReference>
<feature type="binding site" evidence="3">
    <location>
        <position position="81"/>
    </location>
    <ligand>
        <name>Cu cation</name>
        <dbReference type="ChEBI" id="CHEBI:23378"/>
    </ligand>
</feature>
<dbReference type="Gene3D" id="3.40.30.10">
    <property type="entry name" value="Glutaredoxin"/>
    <property type="match status" value="1"/>
</dbReference>